<dbReference type="SUPFAM" id="SSF46934">
    <property type="entry name" value="UBA-like"/>
    <property type="match status" value="1"/>
</dbReference>
<evidence type="ECO:0000313" key="3">
    <source>
        <dbReference type="EMBL" id="PIA64044.1"/>
    </source>
</evidence>
<dbReference type="Gene3D" id="1.10.8.10">
    <property type="entry name" value="DNA helicase RuvA subunit, C-terminal domain"/>
    <property type="match status" value="1"/>
</dbReference>
<evidence type="ECO:0000256" key="1">
    <source>
        <dbReference type="SAM" id="MobiDB-lite"/>
    </source>
</evidence>
<dbReference type="Proteomes" id="UP000230069">
    <property type="component" value="Unassembled WGS sequence"/>
</dbReference>
<dbReference type="InterPro" id="IPR050730">
    <property type="entry name" value="UBX_domain-protein"/>
</dbReference>
<dbReference type="CDD" id="cd01767">
    <property type="entry name" value="UBX"/>
    <property type="match status" value="1"/>
</dbReference>
<dbReference type="FunCoup" id="A0A2G5F7T4">
    <property type="interactions" value="3610"/>
</dbReference>
<evidence type="ECO:0000259" key="2">
    <source>
        <dbReference type="PROSITE" id="PS50033"/>
    </source>
</evidence>
<feature type="region of interest" description="Disordered" evidence="1">
    <location>
        <begin position="322"/>
        <end position="350"/>
    </location>
</feature>
<dbReference type="EMBL" id="KZ305019">
    <property type="protein sequence ID" value="PIA64044.1"/>
    <property type="molecule type" value="Genomic_DNA"/>
</dbReference>
<dbReference type="SMART" id="SM00594">
    <property type="entry name" value="UAS"/>
    <property type="match status" value="1"/>
</dbReference>
<dbReference type="InterPro" id="IPR009060">
    <property type="entry name" value="UBA-like_sf"/>
</dbReference>
<dbReference type="CDD" id="cd02958">
    <property type="entry name" value="UAS"/>
    <property type="match status" value="1"/>
</dbReference>
<organism evidence="3 4">
    <name type="scientific">Aquilegia coerulea</name>
    <name type="common">Rocky mountain columbine</name>
    <dbReference type="NCBI Taxonomy" id="218851"/>
    <lineage>
        <taxon>Eukaryota</taxon>
        <taxon>Viridiplantae</taxon>
        <taxon>Streptophyta</taxon>
        <taxon>Embryophyta</taxon>
        <taxon>Tracheophyta</taxon>
        <taxon>Spermatophyta</taxon>
        <taxon>Magnoliopsida</taxon>
        <taxon>Ranunculales</taxon>
        <taxon>Ranunculaceae</taxon>
        <taxon>Thalictroideae</taxon>
        <taxon>Aquilegia</taxon>
    </lineage>
</organism>
<dbReference type="Gene3D" id="3.10.20.90">
    <property type="entry name" value="Phosphatidylinositol 3-kinase Catalytic Subunit, Chain A, domain 1"/>
    <property type="match status" value="1"/>
</dbReference>
<reference evidence="3 4" key="1">
    <citation type="submission" date="2017-09" db="EMBL/GenBank/DDBJ databases">
        <title>WGS assembly of Aquilegia coerulea Goldsmith.</title>
        <authorList>
            <person name="Hodges S."/>
            <person name="Kramer E."/>
            <person name="Nordborg M."/>
            <person name="Tomkins J."/>
            <person name="Borevitz J."/>
            <person name="Derieg N."/>
            <person name="Yan J."/>
            <person name="Mihaltcheva S."/>
            <person name="Hayes R.D."/>
            <person name="Rokhsar D."/>
        </authorList>
    </citation>
    <scope>NUCLEOTIDE SEQUENCE [LARGE SCALE GENOMIC DNA]</scope>
    <source>
        <strain evidence="4">cv. Goldsmith</strain>
    </source>
</reference>
<proteinExistence type="predicted"/>
<dbReference type="InterPro" id="IPR001012">
    <property type="entry name" value="UBX_dom"/>
</dbReference>
<dbReference type="InParanoid" id="A0A2G5F7T4"/>
<dbReference type="GO" id="GO:0043161">
    <property type="term" value="P:proteasome-mediated ubiquitin-dependent protein catabolic process"/>
    <property type="evidence" value="ECO:0007669"/>
    <property type="project" value="TreeGrafter"/>
</dbReference>
<dbReference type="InterPro" id="IPR006577">
    <property type="entry name" value="UAS"/>
</dbReference>
<sequence>MESLLTAEKQNMVSSFLEIAGVSAETAKQFLQATSWQLEEAIQLFFIGNEGGVSASSSYLPPGDATMLPAQDSRAQEKEILHENVGQQGSEGVRAPLPVKRDILYDDAMLYRSSRMGYAPTDPSTLVPFRNFNEEMKHPGVWETGQNAAPSADASRDNLASLYRPPFALMHQGSFEKAKQAASAQDKWLLVNLQSNKEFSSHMLNRDTWANEAVAQTISSNFIFWQVYDDTTEGRKVCTYYKLESIPVVLVIDPITGQKVRLWKGMIEAESLLEDLLPYMDSGPKNNHVTHPHKRPREHKVQDGTTEEDEEVLLALAASMENMKDPPTSTNRSESQIEEPESCKDKKLVYPPLPEEPKFDKARVCRLGFRLPDGRRVQRNFLWTEPIQLLWSFCRSQLEEAEVRPFRLAQAIPGVSTSLDYESNISFEDSGLANSMISVTWE</sequence>
<dbReference type="PANTHER" id="PTHR23322:SF6">
    <property type="entry name" value="UBX DOMAIN-CONTAINING PROTEIN 7"/>
    <property type="match status" value="1"/>
</dbReference>
<dbReference type="STRING" id="218851.A0A2G5F7T4"/>
<dbReference type="GO" id="GO:0005634">
    <property type="term" value="C:nucleus"/>
    <property type="evidence" value="ECO:0007669"/>
    <property type="project" value="TreeGrafter"/>
</dbReference>
<dbReference type="PANTHER" id="PTHR23322">
    <property type="entry name" value="FAS-ASSOCIATED PROTEIN"/>
    <property type="match status" value="1"/>
</dbReference>
<dbReference type="OrthoDB" id="270602at2759"/>
<dbReference type="InterPro" id="IPR036249">
    <property type="entry name" value="Thioredoxin-like_sf"/>
</dbReference>
<dbReference type="SMART" id="SM00166">
    <property type="entry name" value="UBX"/>
    <property type="match status" value="1"/>
</dbReference>
<accession>A0A2G5F7T4</accession>
<dbReference type="SUPFAM" id="SSF54236">
    <property type="entry name" value="Ubiquitin-like"/>
    <property type="match status" value="1"/>
</dbReference>
<dbReference type="AlphaFoldDB" id="A0A2G5F7T4"/>
<evidence type="ECO:0000313" key="4">
    <source>
        <dbReference type="Proteomes" id="UP000230069"/>
    </source>
</evidence>
<feature type="domain" description="UBX" evidence="2">
    <location>
        <begin position="360"/>
        <end position="440"/>
    </location>
</feature>
<gene>
    <name evidence="3" type="ORF">AQUCO_00201383v1</name>
</gene>
<dbReference type="SUPFAM" id="SSF52833">
    <property type="entry name" value="Thioredoxin-like"/>
    <property type="match status" value="1"/>
</dbReference>
<keyword evidence="4" id="KW-1185">Reference proteome</keyword>
<dbReference type="Pfam" id="PF13899">
    <property type="entry name" value="Thioredoxin_7"/>
    <property type="match status" value="1"/>
</dbReference>
<dbReference type="PROSITE" id="PS50033">
    <property type="entry name" value="UBX"/>
    <property type="match status" value="1"/>
</dbReference>
<name>A0A2G5F7T4_AQUCA</name>
<protein>
    <recommendedName>
        <fullName evidence="2">UBX domain-containing protein</fullName>
    </recommendedName>
</protein>
<feature type="region of interest" description="Disordered" evidence="1">
    <location>
        <begin position="283"/>
        <end position="307"/>
    </location>
</feature>
<dbReference type="InterPro" id="IPR029071">
    <property type="entry name" value="Ubiquitin-like_domsf"/>
</dbReference>
<feature type="compositionally biased region" description="Basic residues" evidence="1">
    <location>
        <begin position="288"/>
        <end position="298"/>
    </location>
</feature>
<dbReference type="Pfam" id="PF00789">
    <property type="entry name" value="UBX"/>
    <property type="match status" value="1"/>
</dbReference>
<dbReference type="Gene3D" id="3.40.30.10">
    <property type="entry name" value="Glutaredoxin"/>
    <property type="match status" value="1"/>
</dbReference>
<dbReference type="GO" id="GO:0043130">
    <property type="term" value="F:ubiquitin binding"/>
    <property type="evidence" value="ECO:0007669"/>
    <property type="project" value="TreeGrafter"/>
</dbReference>
<dbReference type="Pfam" id="PF14555">
    <property type="entry name" value="UBA_4"/>
    <property type="match status" value="1"/>
</dbReference>